<dbReference type="Pfam" id="PF00440">
    <property type="entry name" value="TetR_N"/>
    <property type="match status" value="1"/>
</dbReference>
<keyword evidence="1 2" id="KW-0238">DNA-binding</keyword>
<dbReference type="InterPro" id="IPR009057">
    <property type="entry name" value="Homeodomain-like_sf"/>
</dbReference>
<dbReference type="InterPro" id="IPR050624">
    <property type="entry name" value="HTH-type_Tx_Regulator"/>
</dbReference>
<keyword evidence="5" id="KW-1185">Reference proteome</keyword>
<dbReference type="OrthoDB" id="2356263at2"/>
<dbReference type="PROSITE" id="PS50977">
    <property type="entry name" value="HTH_TETR_2"/>
    <property type="match status" value="1"/>
</dbReference>
<evidence type="ECO:0000313" key="5">
    <source>
        <dbReference type="Proteomes" id="UP000426246"/>
    </source>
</evidence>
<name>A0A6B8REF5_9BACL</name>
<dbReference type="PRINTS" id="PR00455">
    <property type="entry name" value="HTHTETR"/>
</dbReference>
<protein>
    <submittedName>
        <fullName evidence="4">TetR/AcrR family transcriptional regulator</fullName>
    </submittedName>
</protein>
<feature type="domain" description="HTH tetR-type" evidence="3">
    <location>
        <begin position="1"/>
        <end position="61"/>
    </location>
</feature>
<proteinExistence type="predicted"/>
<dbReference type="PROSITE" id="PS01081">
    <property type="entry name" value="HTH_TETR_1"/>
    <property type="match status" value="1"/>
</dbReference>
<dbReference type="PANTHER" id="PTHR43479">
    <property type="entry name" value="ACREF/ENVCD OPERON REPRESSOR-RELATED"/>
    <property type="match status" value="1"/>
</dbReference>
<accession>A0A6B8REF5</accession>
<dbReference type="EMBL" id="CP034235">
    <property type="protein sequence ID" value="QGQ93893.1"/>
    <property type="molecule type" value="Genomic_DNA"/>
</dbReference>
<dbReference type="GO" id="GO:0003677">
    <property type="term" value="F:DNA binding"/>
    <property type="evidence" value="ECO:0007669"/>
    <property type="project" value="UniProtKB-UniRule"/>
</dbReference>
<dbReference type="InterPro" id="IPR001647">
    <property type="entry name" value="HTH_TetR"/>
</dbReference>
<dbReference type="AlphaFoldDB" id="A0A6B8REF5"/>
<sequence length="194" mass="21861">MGKKAQIIDAAIDIIMKLGFSNFSVGKVASLLNVSKGVITYHFPTKELLLQSAVMKYYEEAAQYMEEHIRVDKSAKDTLNSYMESNLNFVKGRKKMTIAIVDIILNSRTSEGEVLFKGGDDSLYQPLIEIFQYGQQVEKTFRDFSPEIMARSVRSVIDSISLAIAKDEIEDVDNAVREVIMIFESATISNKLEE</sequence>
<dbReference type="Gene3D" id="1.10.357.10">
    <property type="entry name" value="Tetracycline Repressor, domain 2"/>
    <property type="match status" value="1"/>
</dbReference>
<feature type="DNA-binding region" description="H-T-H motif" evidence="2">
    <location>
        <begin position="24"/>
        <end position="43"/>
    </location>
</feature>
<organism evidence="4 5">
    <name type="scientific">Paenibacillus psychroresistens</name>
    <dbReference type="NCBI Taxonomy" id="1778678"/>
    <lineage>
        <taxon>Bacteria</taxon>
        <taxon>Bacillati</taxon>
        <taxon>Bacillota</taxon>
        <taxon>Bacilli</taxon>
        <taxon>Bacillales</taxon>
        <taxon>Paenibacillaceae</taxon>
        <taxon>Paenibacillus</taxon>
    </lineage>
</organism>
<evidence type="ECO:0000256" key="2">
    <source>
        <dbReference type="PROSITE-ProRule" id="PRU00335"/>
    </source>
</evidence>
<evidence type="ECO:0000313" key="4">
    <source>
        <dbReference type="EMBL" id="QGQ93893.1"/>
    </source>
</evidence>
<dbReference type="PANTHER" id="PTHR43479:SF11">
    <property type="entry name" value="ACREF_ENVCD OPERON REPRESSOR-RELATED"/>
    <property type="match status" value="1"/>
</dbReference>
<reference evidence="5" key="1">
    <citation type="submission" date="2018-11" db="EMBL/GenBank/DDBJ databases">
        <title>Complete genome sequence of Paenibacillus sp. ML311-T8.</title>
        <authorList>
            <person name="Nam Y.-D."/>
            <person name="Kang J."/>
            <person name="Chung W.-H."/>
            <person name="Park Y.S."/>
        </authorList>
    </citation>
    <scope>NUCLEOTIDE SEQUENCE [LARGE SCALE GENOMIC DNA]</scope>
    <source>
        <strain evidence="5">ML311-T8</strain>
    </source>
</reference>
<dbReference type="SUPFAM" id="SSF46689">
    <property type="entry name" value="Homeodomain-like"/>
    <property type="match status" value="1"/>
</dbReference>
<gene>
    <name evidence="4" type="ORF">EHS13_02705</name>
</gene>
<evidence type="ECO:0000256" key="1">
    <source>
        <dbReference type="ARBA" id="ARBA00023125"/>
    </source>
</evidence>
<dbReference type="RefSeq" id="WP_155698890.1">
    <property type="nucleotide sequence ID" value="NZ_CP034235.1"/>
</dbReference>
<dbReference type="Proteomes" id="UP000426246">
    <property type="component" value="Chromosome"/>
</dbReference>
<dbReference type="InterPro" id="IPR023772">
    <property type="entry name" value="DNA-bd_HTH_TetR-type_CS"/>
</dbReference>
<evidence type="ECO:0000259" key="3">
    <source>
        <dbReference type="PROSITE" id="PS50977"/>
    </source>
</evidence>
<dbReference type="KEGG" id="ppsc:EHS13_02705"/>